<keyword evidence="4" id="KW-0488">Methylation</keyword>
<name>A0A2T4IHF4_9RHOO</name>
<dbReference type="GO" id="GO:0015627">
    <property type="term" value="C:type II protein secretion system complex"/>
    <property type="evidence" value="ECO:0007669"/>
    <property type="project" value="InterPro"/>
</dbReference>
<comment type="caution">
    <text evidence="13">The sequence shown here is derived from an EMBL/GenBank/DDBJ whole genome shotgun (WGS) entry which is preliminary data.</text>
</comment>
<dbReference type="EMBL" id="PZKC01000004">
    <property type="protein sequence ID" value="PTD97156.1"/>
    <property type="molecule type" value="Genomic_DNA"/>
</dbReference>
<dbReference type="OrthoDB" id="8592199at2"/>
<feature type="transmembrane region" description="Helical" evidence="11">
    <location>
        <begin position="22"/>
        <end position="43"/>
    </location>
</feature>
<evidence type="ECO:0000256" key="6">
    <source>
        <dbReference type="ARBA" id="ARBA00022692"/>
    </source>
</evidence>
<keyword evidence="8 11" id="KW-0472">Membrane</keyword>
<reference evidence="13 14" key="1">
    <citation type="submission" date="2018-03" db="EMBL/GenBank/DDBJ databases">
        <authorList>
            <person name="Keele B.F."/>
        </authorList>
    </citation>
    <scope>NUCLEOTIDE SEQUENCE [LARGE SCALE GENOMIC DNA]</scope>
    <source>
        <strain evidence="13 14">D20</strain>
    </source>
</reference>
<evidence type="ECO:0000256" key="5">
    <source>
        <dbReference type="ARBA" id="ARBA00022519"/>
    </source>
</evidence>
<evidence type="ECO:0000256" key="1">
    <source>
        <dbReference type="ARBA" id="ARBA00004377"/>
    </source>
</evidence>
<comment type="similarity">
    <text evidence="9">Belongs to the GSP H family.</text>
</comment>
<reference evidence="13 14" key="2">
    <citation type="submission" date="2018-04" db="EMBL/GenBank/DDBJ databases">
        <title>Thauera lacus sp. nov., isolated from an saline lake in Inner Mongolia, China.</title>
        <authorList>
            <person name="Liang Q.-Y."/>
        </authorList>
    </citation>
    <scope>NUCLEOTIDE SEQUENCE [LARGE SCALE GENOMIC DNA]</scope>
    <source>
        <strain evidence="13 14">D20</strain>
    </source>
</reference>
<dbReference type="Pfam" id="PF12019">
    <property type="entry name" value="GspH"/>
    <property type="match status" value="1"/>
</dbReference>
<evidence type="ECO:0000313" key="13">
    <source>
        <dbReference type="EMBL" id="PTD97156.1"/>
    </source>
</evidence>
<evidence type="ECO:0000256" key="3">
    <source>
        <dbReference type="ARBA" id="ARBA00022475"/>
    </source>
</evidence>
<evidence type="ECO:0000256" key="4">
    <source>
        <dbReference type="ARBA" id="ARBA00022481"/>
    </source>
</evidence>
<dbReference type="NCBIfam" id="TIGR02532">
    <property type="entry name" value="IV_pilin_GFxxxE"/>
    <property type="match status" value="1"/>
</dbReference>
<evidence type="ECO:0000256" key="2">
    <source>
        <dbReference type="ARBA" id="ARBA00021549"/>
    </source>
</evidence>
<dbReference type="InterPro" id="IPR045584">
    <property type="entry name" value="Pilin-like"/>
</dbReference>
<keyword evidence="6 11" id="KW-0812">Transmembrane</keyword>
<accession>A0A2T4IHF4</accession>
<dbReference type="Gene3D" id="3.55.40.10">
    <property type="entry name" value="minor pseudopilin epsh domain"/>
    <property type="match status" value="1"/>
</dbReference>
<keyword evidence="3" id="KW-1003">Cell membrane</keyword>
<protein>
    <recommendedName>
        <fullName evidence="2">Type II secretion system protein H</fullName>
    </recommendedName>
    <alternativeName>
        <fullName evidence="10">General secretion pathway protein H</fullName>
    </alternativeName>
</protein>
<keyword evidence="5" id="KW-0997">Cell inner membrane</keyword>
<dbReference type="RefSeq" id="WP_107492965.1">
    <property type="nucleotide sequence ID" value="NZ_PZKC01000004.1"/>
</dbReference>
<dbReference type="GO" id="GO:0015628">
    <property type="term" value="P:protein secretion by the type II secretion system"/>
    <property type="evidence" value="ECO:0007669"/>
    <property type="project" value="InterPro"/>
</dbReference>
<comment type="subcellular location">
    <subcellularLocation>
        <location evidence="1">Cell inner membrane</location>
        <topology evidence="1">Single-pass membrane protein</topology>
    </subcellularLocation>
</comment>
<dbReference type="InterPro" id="IPR012902">
    <property type="entry name" value="N_methyl_site"/>
</dbReference>
<keyword evidence="7 11" id="KW-1133">Transmembrane helix</keyword>
<keyword evidence="14" id="KW-1185">Reference proteome</keyword>
<dbReference type="GO" id="GO:0005886">
    <property type="term" value="C:plasma membrane"/>
    <property type="evidence" value="ECO:0007669"/>
    <property type="project" value="UniProtKB-SubCell"/>
</dbReference>
<evidence type="ECO:0000313" key="14">
    <source>
        <dbReference type="Proteomes" id="UP000241193"/>
    </source>
</evidence>
<evidence type="ECO:0000259" key="12">
    <source>
        <dbReference type="Pfam" id="PF12019"/>
    </source>
</evidence>
<dbReference type="InterPro" id="IPR022346">
    <property type="entry name" value="T2SS_GspH"/>
</dbReference>
<feature type="domain" description="General secretion pathway GspH" evidence="12">
    <location>
        <begin position="52"/>
        <end position="173"/>
    </location>
</feature>
<dbReference type="SUPFAM" id="SSF54523">
    <property type="entry name" value="Pili subunits"/>
    <property type="match status" value="1"/>
</dbReference>
<evidence type="ECO:0000256" key="7">
    <source>
        <dbReference type="ARBA" id="ARBA00022989"/>
    </source>
</evidence>
<dbReference type="Proteomes" id="UP000241193">
    <property type="component" value="Unassembled WGS sequence"/>
</dbReference>
<gene>
    <name evidence="13" type="ORF">C8261_06205</name>
</gene>
<organism evidence="13 14">
    <name type="scientific">Pseudothauera lacus</name>
    <dbReference type="NCBI Taxonomy" id="2136175"/>
    <lineage>
        <taxon>Bacteria</taxon>
        <taxon>Pseudomonadati</taxon>
        <taxon>Pseudomonadota</taxon>
        <taxon>Betaproteobacteria</taxon>
        <taxon>Rhodocyclales</taxon>
        <taxon>Zoogloeaceae</taxon>
        <taxon>Pseudothauera</taxon>
    </lineage>
</organism>
<dbReference type="AlphaFoldDB" id="A0A2T4IHF4"/>
<evidence type="ECO:0000256" key="10">
    <source>
        <dbReference type="ARBA" id="ARBA00030775"/>
    </source>
</evidence>
<evidence type="ECO:0000256" key="11">
    <source>
        <dbReference type="SAM" id="Phobius"/>
    </source>
</evidence>
<sequence>MHAWIDCRRGQPVVTGFSLVEMMLVIAVMAVLAGIALPALGALQRDARLSSAANEYFAALVHARSESIRRGVRVTLCTSTDGLACTAGTHWHGGWIVFVDGNANALRDPGETILSVAAGRADRLTVVGNAPVRNYVSYVPSGTTRQSGGGLLMGTVTVCEGGRGRNVVVNRVGRPRVDRGVAC</sequence>
<evidence type="ECO:0000256" key="8">
    <source>
        <dbReference type="ARBA" id="ARBA00023136"/>
    </source>
</evidence>
<dbReference type="PROSITE" id="PS00409">
    <property type="entry name" value="PROKAR_NTER_METHYL"/>
    <property type="match status" value="1"/>
</dbReference>
<proteinExistence type="inferred from homology"/>
<evidence type="ECO:0000256" key="9">
    <source>
        <dbReference type="ARBA" id="ARBA00025772"/>
    </source>
</evidence>